<proteinExistence type="predicted"/>
<gene>
    <name evidence="1" type="ORF">POM88_008135</name>
</gene>
<keyword evidence="2" id="KW-1185">Reference proteome</keyword>
<dbReference type="EMBL" id="JAUIZM010000002">
    <property type="protein sequence ID" value="KAK1398272.1"/>
    <property type="molecule type" value="Genomic_DNA"/>
</dbReference>
<reference evidence="1" key="2">
    <citation type="submission" date="2023-05" db="EMBL/GenBank/DDBJ databases">
        <authorList>
            <person name="Schelkunov M.I."/>
        </authorList>
    </citation>
    <scope>NUCLEOTIDE SEQUENCE</scope>
    <source>
        <strain evidence="1">Hsosn_3</strain>
        <tissue evidence="1">Leaf</tissue>
    </source>
</reference>
<evidence type="ECO:0000313" key="2">
    <source>
        <dbReference type="Proteomes" id="UP001237642"/>
    </source>
</evidence>
<protein>
    <submittedName>
        <fullName evidence="1">Uncharacterized protein</fullName>
    </submittedName>
</protein>
<evidence type="ECO:0000313" key="1">
    <source>
        <dbReference type="EMBL" id="KAK1398272.1"/>
    </source>
</evidence>
<reference evidence="1" key="1">
    <citation type="submission" date="2023-02" db="EMBL/GenBank/DDBJ databases">
        <title>Genome of toxic invasive species Heracleum sosnowskyi carries increased number of genes despite the absence of recent whole-genome duplications.</title>
        <authorList>
            <person name="Schelkunov M."/>
            <person name="Shtratnikova V."/>
            <person name="Makarenko M."/>
            <person name="Klepikova A."/>
            <person name="Omelchenko D."/>
            <person name="Novikova G."/>
            <person name="Obukhova E."/>
            <person name="Bogdanov V."/>
            <person name="Penin A."/>
            <person name="Logacheva M."/>
        </authorList>
    </citation>
    <scope>NUCLEOTIDE SEQUENCE</scope>
    <source>
        <strain evidence="1">Hsosn_3</strain>
        <tissue evidence="1">Leaf</tissue>
    </source>
</reference>
<dbReference type="AlphaFoldDB" id="A0AAD8J5U4"/>
<name>A0AAD8J5U4_9APIA</name>
<accession>A0AAD8J5U4</accession>
<dbReference type="Proteomes" id="UP001237642">
    <property type="component" value="Unassembled WGS sequence"/>
</dbReference>
<comment type="caution">
    <text evidence="1">The sequence shown here is derived from an EMBL/GenBank/DDBJ whole genome shotgun (WGS) entry which is preliminary data.</text>
</comment>
<sequence>MKWICSMFVIDERMMRAGFFLAPCKATCYQEQAASCSVPFEEDDKDPSIWFPDQTMKRAGFFLAPCKATCYQEQAASCSVPFEEDDKDPSIWFPDQTMKRSILLSRCSTRNTRKLRMHSLWTSGSEVLCYLLRGSLVRQ</sequence>
<organism evidence="1 2">
    <name type="scientific">Heracleum sosnowskyi</name>
    <dbReference type="NCBI Taxonomy" id="360622"/>
    <lineage>
        <taxon>Eukaryota</taxon>
        <taxon>Viridiplantae</taxon>
        <taxon>Streptophyta</taxon>
        <taxon>Embryophyta</taxon>
        <taxon>Tracheophyta</taxon>
        <taxon>Spermatophyta</taxon>
        <taxon>Magnoliopsida</taxon>
        <taxon>eudicotyledons</taxon>
        <taxon>Gunneridae</taxon>
        <taxon>Pentapetalae</taxon>
        <taxon>asterids</taxon>
        <taxon>campanulids</taxon>
        <taxon>Apiales</taxon>
        <taxon>Apiaceae</taxon>
        <taxon>Apioideae</taxon>
        <taxon>apioid superclade</taxon>
        <taxon>Tordylieae</taxon>
        <taxon>Tordyliinae</taxon>
        <taxon>Heracleum</taxon>
    </lineage>
</organism>